<dbReference type="SUPFAM" id="SSF55399">
    <property type="entry name" value="Subtilisin inhibitor"/>
    <property type="match status" value="1"/>
</dbReference>
<organism evidence="3 4">
    <name type="scientific">Choanephora cucurbitarum</name>
    <dbReference type="NCBI Taxonomy" id="101091"/>
    <lineage>
        <taxon>Eukaryota</taxon>
        <taxon>Fungi</taxon>
        <taxon>Fungi incertae sedis</taxon>
        <taxon>Mucoromycota</taxon>
        <taxon>Mucoromycotina</taxon>
        <taxon>Mucoromycetes</taxon>
        <taxon>Mucorales</taxon>
        <taxon>Mucorineae</taxon>
        <taxon>Choanephoraceae</taxon>
        <taxon>Choanephoroideae</taxon>
        <taxon>Choanephora</taxon>
    </lineage>
</organism>
<dbReference type="Pfam" id="PF00720">
    <property type="entry name" value="SSI"/>
    <property type="match status" value="1"/>
</dbReference>
<comment type="caution">
    <text evidence="3">The sequence shown here is derived from an EMBL/GenBank/DDBJ whole genome shotgun (WGS) entry which is preliminary data.</text>
</comment>
<keyword evidence="1" id="KW-0732">Signal</keyword>
<feature type="chain" id="PRO_5008889938" evidence="1">
    <location>
        <begin position="19"/>
        <end position="118"/>
    </location>
</feature>
<feature type="signal peptide" evidence="1">
    <location>
        <begin position="1"/>
        <end position="18"/>
    </location>
</feature>
<proteinExistence type="predicted"/>
<keyword evidence="4" id="KW-1185">Reference proteome</keyword>
<dbReference type="InParanoid" id="A0A1C7NV11"/>
<dbReference type="OrthoDB" id="2270081at2759"/>
<dbReference type="EMBL" id="LUGH01000015">
    <property type="protein sequence ID" value="OBZ91314.1"/>
    <property type="molecule type" value="Genomic_DNA"/>
</dbReference>
<evidence type="ECO:0000313" key="4">
    <source>
        <dbReference type="Proteomes" id="UP000093000"/>
    </source>
</evidence>
<gene>
    <name evidence="3" type="primary">SSI1_1</name>
    <name evidence="3" type="ORF">A0J61_00655</name>
</gene>
<feature type="domain" description="Subtilisin inhibitor" evidence="2">
    <location>
        <begin position="30"/>
        <end position="104"/>
    </location>
</feature>
<dbReference type="GO" id="GO:0004867">
    <property type="term" value="F:serine-type endopeptidase inhibitor activity"/>
    <property type="evidence" value="ECO:0007669"/>
    <property type="project" value="InterPro"/>
</dbReference>
<evidence type="ECO:0000313" key="3">
    <source>
        <dbReference type="EMBL" id="OBZ91314.1"/>
    </source>
</evidence>
<sequence length="118" mass="12294">MFKLTLCLLASLALFVSAAPGATSDRLTISCSSQKAKYTLSCSPVGGNHPHRQEACKALKRCGGNLNSIPPTTTICSSVFAPVTVTVEGTYGGKAVNLQREYENPCAANAHLGPIVQA</sequence>
<evidence type="ECO:0000259" key="2">
    <source>
        <dbReference type="Pfam" id="PF00720"/>
    </source>
</evidence>
<dbReference type="InterPro" id="IPR023549">
    <property type="entry name" value="Subtilisin_inhibitor"/>
</dbReference>
<accession>A0A1C7NV11</accession>
<dbReference type="Proteomes" id="UP000093000">
    <property type="component" value="Unassembled WGS sequence"/>
</dbReference>
<dbReference type="AlphaFoldDB" id="A0A1C7NV11"/>
<name>A0A1C7NV11_9FUNG</name>
<evidence type="ECO:0000256" key="1">
    <source>
        <dbReference type="SAM" id="SignalP"/>
    </source>
</evidence>
<dbReference type="InterPro" id="IPR036819">
    <property type="entry name" value="Subtilisin_inhibitor-like_sf"/>
</dbReference>
<reference evidence="3 4" key="1">
    <citation type="submission" date="2016-03" db="EMBL/GenBank/DDBJ databases">
        <title>Choanephora cucurbitarum.</title>
        <authorList>
            <person name="Min B."/>
            <person name="Park H."/>
            <person name="Park J.-H."/>
            <person name="Shin H.-D."/>
            <person name="Choi I.-G."/>
        </authorList>
    </citation>
    <scope>NUCLEOTIDE SEQUENCE [LARGE SCALE GENOMIC DNA]</scope>
    <source>
        <strain evidence="3 4">KUS-F28377</strain>
    </source>
</reference>
<dbReference type="Gene3D" id="3.30.350.10">
    <property type="entry name" value="Subtilisin inhibitor-like"/>
    <property type="match status" value="1"/>
</dbReference>
<protein>
    <submittedName>
        <fullName evidence="3">Subtilisin inhibitor-like protein 1</fullName>
    </submittedName>
</protein>